<keyword evidence="4" id="KW-1185">Reference proteome</keyword>
<accession>A0ABT8GJR9</accession>
<organism evidence="3 4">
    <name type="scientific">Demequina muriae</name>
    <dbReference type="NCBI Taxonomy" id="3051664"/>
    <lineage>
        <taxon>Bacteria</taxon>
        <taxon>Bacillati</taxon>
        <taxon>Actinomycetota</taxon>
        <taxon>Actinomycetes</taxon>
        <taxon>Micrococcales</taxon>
        <taxon>Demequinaceae</taxon>
        <taxon>Demequina</taxon>
    </lineage>
</organism>
<keyword evidence="2" id="KW-1133">Transmembrane helix</keyword>
<gene>
    <name evidence="3" type="ORF">QQX02_12185</name>
</gene>
<feature type="region of interest" description="Disordered" evidence="1">
    <location>
        <begin position="252"/>
        <end position="271"/>
    </location>
</feature>
<evidence type="ECO:0008006" key="5">
    <source>
        <dbReference type="Google" id="ProtNLM"/>
    </source>
</evidence>
<dbReference type="EMBL" id="JAUHQA010000001">
    <property type="protein sequence ID" value="MDN4481680.1"/>
    <property type="molecule type" value="Genomic_DNA"/>
</dbReference>
<evidence type="ECO:0000256" key="1">
    <source>
        <dbReference type="SAM" id="MobiDB-lite"/>
    </source>
</evidence>
<comment type="caution">
    <text evidence="3">The sequence shown here is derived from an EMBL/GenBank/DDBJ whole genome shotgun (WGS) entry which is preliminary data.</text>
</comment>
<evidence type="ECO:0000256" key="2">
    <source>
        <dbReference type="SAM" id="Phobius"/>
    </source>
</evidence>
<dbReference type="Proteomes" id="UP001172708">
    <property type="component" value="Unassembled WGS sequence"/>
</dbReference>
<sequence>MLNSKYAPVVALTVVAILILGVLGWFLAIKPQIDETGTLATQADEVRTNIELIEATSAGLDNYQETLDSLPDLAPSLALNAPTAWDMPAFRARLDEAVKSSGLEIGSYTQGPETLIEGWPQQPGSLVSTQIATLFQTGPVNVGAGEEYAAPVTPVADAETATEGISAVSLSMTLAGAPGEMVDFFAQISDPEDPLFQIYDVSHEARPESSATIAGVSDANDGDVLVTVTGFVYMFFADPTIIDEATLEDASIGGGSPFEGIDDAPEQPGAN</sequence>
<evidence type="ECO:0000313" key="4">
    <source>
        <dbReference type="Proteomes" id="UP001172708"/>
    </source>
</evidence>
<keyword evidence="2" id="KW-0812">Transmembrane</keyword>
<evidence type="ECO:0000313" key="3">
    <source>
        <dbReference type="EMBL" id="MDN4481680.1"/>
    </source>
</evidence>
<dbReference type="RefSeq" id="WP_301143411.1">
    <property type="nucleotide sequence ID" value="NZ_JAUHQA010000001.1"/>
</dbReference>
<feature type="transmembrane region" description="Helical" evidence="2">
    <location>
        <begin position="6"/>
        <end position="28"/>
    </location>
</feature>
<keyword evidence="2" id="KW-0472">Membrane</keyword>
<name>A0ABT8GJR9_9MICO</name>
<proteinExistence type="predicted"/>
<reference evidence="3" key="1">
    <citation type="submission" date="2023-06" db="EMBL/GenBank/DDBJ databases">
        <title>Egi l300058.</title>
        <authorList>
            <person name="Gao L."/>
            <person name="Fang B.-Z."/>
            <person name="Li W.-J."/>
        </authorList>
    </citation>
    <scope>NUCLEOTIDE SEQUENCE</scope>
    <source>
        <strain evidence="3">EGI L300058</strain>
    </source>
</reference>
<protein>
    <recommendedName>
        <fullName evidence="5">Tfp pilus assembly protein PilO</fullName>
    </recommendedName>
</protein>